<evidence type="ECO:0000256" key="8">
    <source>
        <dbReference type="ARBA" id="ARBA00023128"/>
    </source>
</evidence>
<evidence type="ECO:0000256" key="11">
    <source>
        <dbReference type="ARBA" id="ARBA00023239"/>
    </source>
</evidence>
<keyword evidence="8" id="KW-0496">Mitochondrion</keyword>
<feature type="transmembrane region" description="Helical" evidence="21">
    <location>
        <begin position="77"/>
        <end position="103"/>
    </location>
</feature>
<dbReference type="GO" id="GO:0005783">
    <property type="term" value="C:endoplasmic reticulum"/>
    <property type="evidence" value="ECO:0007669"/>
    <property type="project" value="TreeGrafter"/>
</dbReference>
<keyword evidence="23" id="KW-1185">Reference proteome</keyword>
<dbReference type="EC" id="4.4.1.20" evidence="15"/>
<evidence type="ECO:0000256" key="15">
    <source>
        <dbReference type="ARBA" id="ARBA00039056"/>
    </source>
</evidence>
<evidence type="ECO:0000256" key="18">
    <source>
        <dbReference type="ARBA" id="ARBA00069748"/>
    </source>
</evidence>
<dbReference type="FunFam" id="1.20.120.550:FF:000004">
    <property type="entry name" value="Microsomal glutathione S-transferase 3"/>
    <property type="match status" value="1"/>
</dbReference>
<dbReference type="GO" id="GO:0004602">
    <property type="term" value="F:glutathione peroxidase activity"/>
    <property type="evidence" value="ECO:0007669"/>
    <property type="project" value="TreeGrafter"/>
</dbReference>
<comment type="catalytic activity">
    <reaction evidence="16">
        <text>leukotriene C4 = leukotriene A4 + glutathione</text>
        <dbReference type="Rhea" id="RHEA:17617"/>
        <dbReference type="ChEBI" id="CHEBI:57463"/>
        <dbReference type="ChEBI" id="CHEBI:57925"/>
        <dbReference type="ChEBI" id="CHEBI:57973"/>
        <dbReference type="EC" id="4.4.1.20"/>
    </reaction>
    <physiologicalReaction direction="right-to-left" evidence="16">
        <dbReference type="Rhea" id="RHEA:17619"/>
    </physiologicalReaction>
</comment>
<dbReference type="PANTHER" id="PTHR10250">
    <property type="entry name" value="MICROSOMAL GLUTATHIONE S-TRANSFERASE"/>
    <property type="match status" value="1"/>
</dbReference>
<dbReference type="Pfam" id="PF01124">
    <property type="entry name" value="MAPEG"/>
    <property type="match status" value="1"/>
</dbReference>
<dbReference type="GO" id="GO:0006629">
    <property type="term" value="P:lipid metabolic process"/>
    <property type="evidence" value="ECO:0007669"/>
    <property type="project" value="UniProtKB-KW"/>
</dbReference>
<dbReference type="InterPro" id="IPR001129">
    <property type="entry name" value="Membr-assoc_MAPEG"/>
</dbReference>
<keyword evidence="12" id="KW-0449">Lipoprotein</keyword>
<comment type="catalytic activity">
    <reaction evidence="17">
        <text>15-deoxy-Delta(12,14)-prostaglandin J2 + glutathione = 15-deoxy-Delta(12,14)-prostaglandin J2-S-(R)-glutathione</text>
        <dbReference type="Rhea" id="RHEA:75963"/>
        <dbReference type="ChEBI" id="CHEBI:57925"/>
        <dbReference type="ChEBI" id="CHEBI:85236"/>
        <dbReference type="ChEBI" id="CHEBI:194498"/>
    </reaction>
    <physiologicalReaction direction="left-to-right" evidence="17">
        <dbReference type="Rhea" id="RHEA:75964"/>
    </physiologicalReaction>
</comment>
<comment type="pathway">
    <text evidence="13">Lipid metabolism; leukotriene C4 biosynthesis.</text>
</comment>
<dbReference type="Gene3D" id="1.20.120.550">
    <property type="entry name" value="Membrane associated eicosanoid/glutathione metabolism-like domain"/>
    <property type="match status" value="1"/>
</dbReference>
<evidence type="ECO:0000256" key="12">
    <source>
        <dbReference type="ARBA" id="ARBA00023288"/>
    </source>
</evidence>
<name>A0A8H7VHK0_9FUNG</name>
<keyword evidence="5 21" id="KW-1133">Transmembrane helix</keyword>
<comment type="subcellular location">
    <subcellularLocation>
        <location evidence="1">Mitochondrion outer membrane</location>
        <topology evidence="1">Multi-pass membrane protein</topology>
    </subcellularLocation>
</comment>
<dbReference type="AlphaFoldDB" id="A0A8H7VHK0"/>
<feature type="transmembrane region" description="Helical" evidence="21">
    <location>
        <begin position="124"/>
        <end position="144"/>
    </location>
</feature>
<feature type="transmembrane region" description="Helical" evidence="21">
    <location>
        <begin position="12"/>
        <end position="34"/>
    </location>
</feature>
<dbReference type="SUPFAM" id="SSF161084">
    <property type="entry name" value="MAPEG domain-like"/>
    <property type="match status" value="1"/>
</dbReference>
<dbReference type="PANTHER" id="PTHR10250:SF26">
    <property type="entry name" value="GLUTATHIONE S-TRANSFERASE 3, MITOCHONDRIAL"/>
    <property type="match status" value="1"/>
</dbReference>
<evidence type="ECO:0000256" key="3">
    <source>
        <dbReference type="ARBA" id="ARBA00022692"/>
    </source>
</evidence>
<gene>
    <name evidence="22" type="ORF">INT45_012268</name>
</gene>
<evidence type="ECO:0000256" key="10">
    <source>
        <dbReference type="ARBA" id="ARBA00023139"/>
    </source>
</evidence>
<evidence type="ECO:0000256" key="1">
    <source>
        <dbReference type="ARBA" id="ARBA00004374"/>
    </source>
</evidence>
<keyword evidence="11" id="KW-0456">Lyase</keyword>
<evidence type="ECO:0000256" key="19">
    <source>
        <dbReference type="ARBA" id="ARBA00075145"/>
    </source>
</evidence>
<evidence type="ECO:0000256" key="17">
    <source>
        <dbReference type="ARBA" id="ARBA00051411"/>
    </source>
</evidence>
<evidence type="ECO:0000256" key="7">
    <source>
        <dbReference type="ARBA" id="ARBA00023098"/>
    </source>
</evidence>
<keyword evidence="9 21" id="KW-0472">Membrane</keyword>
<evidence type="ECO:0000256" key="2">
    <source>
        <dbReference type="ARBA" id="ARBA00022679"/>
    </source>
</evidence>
<protein>
    <recommendedName>
        <fullName evidence="18">Glutathione S-transferase 3, mitochondrial</fullName>
        <ecNumber evidence="15">4.4.1.20</ecNumber>
    </recommendedName>
    <alternativeName>
        <fullName evidence="19">Glutathione peroxidase MGST3</fullName>
    </alternativeName>
    <alternativeName>
        <fullName evidence="20">LTC4 synthase MGST3</fullName>
    </alternativeName>
</protein>
<dbReference type="OrthoDB" id="410651at2759"/>
<evidence type="ECO:0000256" key="6">
    <source>
        <dbReference type="ARBA" id="ARBA00023002"/>
    </source>
</evidence>
<comment type="caution">
    <text evidence="22">The sequence shown here is derived from an EMBL/GenBank/DDBJ whole genome shotgun (WGS) entry which is preliminary data.</text>
</comment>
<evidence type="ECO:0000256" key="14">
    <source>
        <dbReference type="ARBA" id="ARBA00037916"/>
    </source>
</evidence>
<keyword evidence="2" id="KW-0808">Transferase</keyword>
<proteinExistence type="predicted"/>
<evidence type="ECO:0000256" key="5">
    <source>
        <dbReference type="ARBA" id="ARBA00022989"/>
    </source>
</evidence>
<keyword evidence="3 21" id="KW-0812">Transmembrane</keyword>
<keyword evidence="4" id="KW-1000">Mitochondrion outer membrane</keyword>
<dbReference type="InterPro" id="IPR050997">
    <property type="entry name" value="MAPEG"/>
</dbReference>
<dbReference type="InterPro" id="IPR023352">
    <property type="entry name" value="MAPEG-like_dom_sf"/>
</dbReference>
<accession>A0A8H7VHK0</accession>
<comment type="pathway">
    <text evidence="14">Lipid metabolism; arachidonate metabolism.</text>
</comment>
<dbReference type="GO" id="GO:0004464">
    <property type="term" value="F:leukotriene-C4 synthase activity"/>
    <property type="evidence" value="ECO:0007669"/>
    <property type="project" value="UniProtKB-EC"/>
</dbReference>
<evidence type="ECO:0000256" key="20">
    <source>
        <dbReference type="ARBA" id="ARBA00076908"/>
    </source>
</evidence>
<evidence type="ECO:0000256" key="21">
    <source>
        <dbReference type="SAM" id="Phobius"/>
    </source>
</evidence>
<evidence type="ECO:0000256" key="13">
    <source>
        <dbReference type="ARBA" id="ARBA00037884"/>
    </source>
</evidence>
<organism evidence="22 23">
    <name type="scientific">Circinella minor</name>
    <dbReference type="NCBI Taxonomy" id="1195481"/>
    <lineage>
        <taxon>Eukaryota</taxon>
        <taxon>Fungi</taxon>
        <taxon>Fungi incertae sedis</taxon>
        <taxon>Mucoromycota</taxon>
        <taxon>Mucoromycotina</taxon>
        <taxon>Mucoromycetes</taxon>
        <taxon>Mucorales</taxon>
        <taxon>Lichtheimiaceae</taxon>
        <taxon>Circinella</taxon>
    </lineage>
</organism>
<keyword evidence="7" id="KW-0443">Lipid metabolism</keyword>
<dbReference type="GO" id="GO:0004364">
    <property type="term" value="F:glutathione transferase activity"/>
    <property type="evidence" value="ECO:0007669"/>
    <property type="project" value="TreeGrafter"/>
</dbReference>
<evidence type="ECO:0000256" key="16">
    <source>
        <dbReference type="ARBA" id="ARBA00049298"/>
    </source>
</evidence>
<keyword evidence="6" id="KW-0560">Oxidoreductase</keyword>
<evidence type="ECO:0000313" key="23">
    <source>
        <dbReference type="Proteomes" id="UP000646827"/>
    </source>
</evidence>
<evidence type="ECO:0000256" key="4">
    <source>
        <dbReference type="ARBA" id="ARBA00022787"/>
    </source>
</evidence>
<sequence length="146" mass="16022">MVDIVVPAEYGYVIIVAILSVLQLTSMGISVYQARNQAGVPYPFVYADKAEAEADFDKHVFNCKQRVHQNTLEAFPVFAILLFTGGLSYPIITASAGAFYLLNKILYSRGYSTGVPEKRGQGRFSYIGTLAMLGTSIATVYHLLIN</sequence>
<dbReference type="GO" id="GO:0005635">
    <property type="term" value="C:nuclear envelope"/>
    <property type="evidence" value="ECO:0007669"/>
    <property type="project" value="TreeGrafter"/>
</dbReference>
<evidence type="ECO:0000313" key="22">
    <source>
        <dbReference type="EMBL" id="KAG2220775.1"/>
    </source>
</evidence>
<keyword evidence="10" id="KW-0564">Palmitate</keyword>
<dbReference type="GO" id="GO:0005741">
    <property type="term" value="C:mitochondrial outer membrane"/>
    <property type="evidence" value="ECO:0007669"/>
    <property type="project" value="UniProtKB-SubCell"/>
</dbReference>
<dbReference type="EMBL" id="JAEPRB010000130">
    <property type="protein sequence ID" value="KAG2220775.1"/>
    <property type="molecule type" value="Genomic_DNA"/>
</dbReference>
<dbReference type="Proteomes" id="UP000646827">
    <property type="component" value="Unassembled WGS sequence"/>
</dbReference>
<reference evidence="22 23" key="1">
    <citation type="submission" date="2020-12" db="EMBL/GenBank/DDBJ databases">
        <title>Metabolic potential, ecology and presence of endohyphal bacteria is reflected in genomic diversity of Mucoromycotina.</title>
        <authorList>
            <person name="Muszewska A."/>
            <person name="Okrasinska A."/>
            <person name="Steczkiewicz K."/>
            <person name="Drgas O."/>
            <person name="Orlowska M."/>
            <person name="Perlinska-Lenart U."/>
            <person name="Aleksandrzak-Piekarczyk T."/>
            <person name="Szatraj K."/>
            <person name="Zielenkiewicz U."/>
            <person name="Pilsyk S."/>
            <person name="Malc E."/>
            <person name="Mieczkowski P."/>
            <person name="Kruszewska J.S."/>
            <person name="Biernat P."/>
            <person name="Pawlowska J."/>
        </authorList>
    </citation>
    <scope>NUCLEOTIDE SEQUENCE [LARGE SCALE GENOMIC DNA]</scope>
    <source>
        <strain evidence="22 23">CBS 142.35</strain>
    </source>
</reference>
<evidence type="ECO:0000256" key="9">
    <source>
        <dbReference type="ARBA" id="ARBA00023136"/>
    </source>
</evidence>